<dbReference type="Pfam" id="PF00990">
    <property type="entry name" value="GGDEF"/>
    <property type="match status" value="1"/>
</dbReference>
<dbReference type="NCBIfam" id="TIGR00254">
    <property type="entry name" value="GGDEF"/>
    <property type="match status" value="1"/>
</dbReference>
<dbReference type="KEGG" id="abut:Ami103574_15145"/>
<dbReference type="CDD" id="cd01949">
    <property type="entry name" value="GGDEF"/>
    <property type="match status" value="1"/>
</dbReference>
<evidence type="ECO:0000313" key="7">
    <source>
        <dbReference type="EMBL" id="QIB70547.1"/>
    </source>
</evidence>
<keyword evidence="2 4" id="KW-0597">Phosphoprotein</keyword>
<accession>A0A858BY89</accession>
<evidence type="ECO:0000259" key="6">
    <source>
        <dbReference type="PROSITE" id="PS50887"/>
    </source>
</evidence>
<dbReference type="SUPFAM" id="SSF55073">
    <property type="entry name" value="Nucleotide cyclase"/>
    <property type="match status" value="1"/>
</dbReference>
<dbReference type="Proteomes" id="UP000466848">
    <property type="component" value="Chromosome"/>
</dbReference>
<comment type="function">
    <text evidence="3">May play the central regulatory role in sporulation. It may be an element of the effector pathway responsible for the activation of sporulation genes in response to nutritional stress. Spo0A may act in concert with spo0H (a sigma factor) to control the expression of some genes that are critical to the sporulation process.</text>
</comment>
<dbReference type="EMBL" id="CP048649">
    <property type="protein sequence ID" value="QIB70547.1"/>
    <property type="molecule type" value="Genomic_DNA"/>
</dbReference>
<reference evidence="7 8" key="1">
    <citation type="submission" date="2020-02" db="EMBL/GenBank/DDBJ databases">
        <authorList>
            <person name="Kim Y.B."/>
            <person name="Roh S.W."/>
        </authorList>
    </citation>
    <scope>NUCLEOTIDE SEQUENCE [LARGE SCALE GENOMIC DNA]</scope>
    <source>
        <strain evidence="7 8">DSM 103574</strain>
    </source>
</reference>
<protein>
    <recommendedName>
        <fullName evidence="1">Stage 0 sporulation protein A homolog</fullName>
    </recommendedName>
</protein>
<evidence type="ECO:0000256" key="4">
    <source>
        <dbReference type="PROSITE-ProRule" id="PRU00169"/>
    </source>
</evidence>
<dbReference type="Pfam" id="PF00072">
    <property type="entry name" value="Response_reg"/>
    <property type="match status" value="1"/>
</dbReference>
<evidence type="ECO:0000313" key="8">
    <source>
        <dbReference type="Proteomes" id="UP000466848"/>
    </source>
</evidence>
<dbReference type="Gene3D" id="3.30.70.270">
    <property type="match status" value="1"/>
</dbReference>
<feature type="domain" description="Response regulatory" evidence="5">
    <location>
        <begin position="3"/>
        <end position="118"/>
    </location>
</feature>
<evidence type="ECO:0000256" key="3">
    <source>
        <dbReference type="ARBA" id="ARBA00024867"/>
    </source>
</evidence>
<gene>
    <name evidence="7" type="ORF">Ami103574_15145</name>
</gene>
<dbReference type="AlphaFoldDB" id="A0A858BY89"/>
<dbReference type="SMART" id="SM00267">
    <property type="entry name" value="GGDEF"/>
    <property type="match status" value="1"/>
</dbReference>
<dbReference type="Gene3D" id="3.40.50.2300">
    <property type="match status" value="1"/>
</dbReference>
<feature type="domain" description="GGDEF" evidence="6">
    <location>
        <begin position="157"/>
        <end position="283"/>
    </location>
</feature>
<dbReference type="SMART" id="SM00448">
    <property type="entry name" value="REC"/>
    <property type="match status" value="1"/>
</dbReference>
<dbReference type="PANTHER" id="PTHR44591:SF23">
    <property type="entry name" value="CHEY SUBFAMILY"/>
    <property type="match status" value="1"/>
</dbReference>
<dbReference type="RefSeq" id="WP_163067784.1">
    <property type="nucleotide sequence ID" value="NZ_CP048649.1"/>
</dbReference>
<dbReference type="PROSITE" id="PS50110">
    <property type="entry name" value="RESPONSE_REGULATORY"/>
    <property type="match status" value="1"/>
</dbReference>
<evidence type="ECO:0000256" key="2">
    <source>
        <dbReference type="ARBA" id="ARBA00022553"/>
    </source>
</evidence>
<name>A0A858BY89_9FIRM</name>
<dbReference type="InterPro" id="IPR043128">
    <property type="entry name" value="Rev_trsase/Diguanyl_cyclase"/>
</dbReference>
<dbReference type="GO" id="GO:0000160">
    <property type="term" value="P:phosphorelay signal transduction system"/>
    <property type="evidence" value="ECO:0007669"/>
    <property type="project" value="InterPro"/>
</dbReference>
<dbReference type="PROSITE" id="PS50887">
    <property type="entry name" value="GGDEF"/>
    <property type="match status" value="1"/>
</dbReference>
<dbReference type="PANTHER" id="PTHR44591">
    <property type="entry name" value="STRESS RESPONSE REGULATOR PROTEIN 1"/>
    <property type="match status" value="1"/>
</dbReference>
<dbReference type="InterPro" id="IPR029787">
    <property type="entry name" value="Nucleotide_cyclase"/>
</dbReference>
<dbReference type="InterPro" id="IPR000160">
    <property type="entry name" value="GGDEF_dom"/>
</dbReference>
<dbReference type="InterPro" id="IPR001789">
    <property type="entry name" value="Sig_transdc_resp-reg_receiver"/>
</dbReference>
<sequence>MKRILVVDDSQFNLMVVQKALENEYEVHTCLSGKEGIQFVRHNPIDLILMDIEMPEFSGIETVKMLKKDARLSRIPIIFLTGLCDHEVEKTCLGLGARDFITKPFNELVMLQRIKMVLELQEHLEEQALESNRDPVTGLWNRRRIERQIEQECQKRPAGALAVMNLDHFRLINDALGYQQGNHCLQVVGEAFKDLIREPELAAREAADIFMIYLPEVTSEAEAEQRIQTICLELEGRLEANKFHGLTLSAGIAMLPQGENSFGEGYYQAEKALHQMKLQSKKA</sequence>
<dbReference type="InterPro" id="IPR011006">
    <property type="entry name" value="CheY-like_superfamily"/>
</dbReference>
<dbReference type="SUPFAM" id="SSF52172">
    <property type="entry name" value="CheY-like"/>
    <property type="match status" value="1"/>
</dbReference>
<dbReference type="InterPro" id="IPR050595">
    <property type="entry name" value="Bact_response_regulator"/>
</dbReference>
<feature type="modified residue" description="4-aspartylphosphate" evidence="4">
    <location>
        <position position="51"/>
    </location>
</feature>
<evidence type="ECO:0000259" key="5">
    <source>
        <dbReference type="PROSITE" id="PS50110"/>
    </source>
</evidence>
<organism evidence="7 8">
    <name type="scientific">Aminipila butyrica</name>
    <dbReference type="NCBI Taxonomy" id="433296"/>
    <lineage>
        <taxon>Bacteria</taxon>
        <taxon>Bacillati</taxon>
        <taxon>Bacillota</taxon>
        <taxon>Clostridia</taxon>
        <taxon>Peptostreptococcales</taxon>
        <taxon>Anaerovoracaceae</taxon>
        <taxon>Aminipila</taxon>
    </lineage>
</organism>
<evidence type="ECO:0000256" key="1">
    <source>
        <dbReference type="ARBA" id="ARBA00018672"/>
    </source>
</evidence>
<proteinExistence type="predicted"/>
<keyword evidence="8" id="KW-1185">Reference proteome</keyword>